<feature type="region of interest" description="Disordered" evidence="1">
    <location>
        <begin position="218"/>
        <end position="289"/>
    </location>
</feature>
<name>A0ABQ5ANY2_9ASTR</name>
<comment type="caution">
    <text evidence="2">The sequence shown here is derived from an EMBL/GenBank/DDBJ whole genome shotgun (WGS) entry which is preliminary data.</text>
</comment>
<organism evidence="2 3">
    <name type="scientific">Tanacetum coccineum</name>
    <dbReference type="NCBI Taxonomy" id="301880"/>
    <lineage>
        <taxon>Eukaryota</taxon>
        <taxon>Viridiplantae</taxon>
        <taxon>Streptophyta</taxon>
        <taxon>Embryophyta</taxon>
        <taxon>Tracheophyta</taxon>
        <taxon>Spermatophyta</taxon>
        <taxon>Magnoliopsida</taxon>
        <taxon>eudicotyledons</taxon>
        <taxon>Gunneridae</taxon>
        <taxon>Pentapetalae</taxon>
        <taxon>asterids</taxon>
        <taxon>campanulids</taxon>
        <taxon>Asterales</taxon>
        <taxon>Asteraceae</taxon>
        <taxon>Asteroideae</taxon>
        <taxon>Anthemideae</taxon>
        <taxon>Anthemidinae</taxon>
        <taxon>Tanacetum</taxon>
    </lineage>
</organism>
<evidence type="ECO:0000313" key="3">
    <source>
        <dbReference type="Proteomes" id="UP001151760"/>
    </source>
</evidence>
<proteinExistence type="predicted"/>
<gene>
    <name evidence="2" type="ORF">Tco_0838216</name>
</gene>
<sequence length="289" mass="31096">MSFGSQTVGDTVVPKFDMHVYTFVLTSDEVKNLVAEYAIPLDLRPCVPPSGLTMNRLPVNKIGIYDHVADPPPTGVRAEDIRRLCKNIIDLRPVHLAMLYEIGLTTIWKHVGHHPIFKDGEGTVATSMSQFLKFLMSEGVCVGKGAALAANEVIPQHTTQPLPFGSHILEKSDRQKVVDGSGTHHSASPLTTIILDDVDPTVGRGSLVLESFRRKEDDVDRSLDNVDDDTHVHSGGGGLHHDKGDEHTHRHASGSFGHVVSSSSGGSGRLAFPKQNPGGDGTGLILFPG</sequence>
<reference evidence="2" key="1">
    <citation type="journal article" date="2022" name="Int. J. Mol. Sci.">
        <title>Draft Genome of Tanacetum Coccineum: Genomic Comparison of Closely Related Tanacetum-Family Plants.</title>
        <authorList>
            <person name="Yamashiro T."/>
            <person name="Shiraishi A."/>
            <person name="Nakayama K."/>
            <person name="Satake H."/>
        </authorList>
    </citation>
    <scope>NUCLEOTIDE SEQUENCE</scope>
</reference>
<keyword evidence="3" id="KW-1185">Reference proteome</keyword>
<evidence type="ECO:0000313" key="2">
    <source>
        <dbReference type="EMBL" id="GJT03754.1"/>
    </source>
</evidence>
<feature type="compositionally biased region" description="Basic and acidic residues" evidence="1">
    <location>
        <begin position="218"/>
        <end position="232"/>
    </location>
</feature>
<reference evidence="2" key="2">
    <citation type="submission" date="2022-01" db="EMBL/GenBank/DDBJ databases">
        <authorList>
            <person name="Yamashiro T."/>
            <person name="Shiraishi A."/>
            <person name="Satake H."/>
            <person name="Nakayama K."/>
        </authorList>
    </citation>
    <scope>NUCLEOTIDE SEQUENCE</scope>
</reference>
<feature type="compositionally biased region" description="Basic and acidic residues" evidence="1">
    <location>
        <begin position="239"/>
        <end position="248"/>
    </location>
</feature>
<dbReference type="Proteomes" id="UP001151760">
    <property type="component" value="Unassembled WGS sequence"/>
</dbReference>
<feature type="compositionally biased region" description="Low complexity" evidence="1">
    <location>
        <begin position="253"/>
        <end position="264"/>
    </location>
</feature>
<protein>
    <submittedName>
        <fullName evidence="2">Uncharacterized protein</fullName>
    </submittedName>
</protein>
<accession>A0ABQ5ANY2</accession>
<dbReference type="EMBL" id="BQNB010012453">
    <property type="protein sequence ID" value="GJT03754.1"/>
    <property type="molecule type" value="Genomic_DNA"/>
</dbReference>
<evidence type="ECO:0000256" key="1">
    <source>
        <dbReference type="SAM" id="MobiDB-lite"/>
    </source>
</evidence>